<feature type="transmembrane region" description="Helical" evidence="2">
    <location>
        <begin position="20"/>
        <end position="43"/>
    </location>
</feature>
<dbReference type="Pfam" id="PF11141">
    <property type="entry name" value="DUF2914"/>
    <property type="match status" value="1"/>
</dbReference>
<accession>A0ABV6G3H9</accession>
<keyword evidence="2" id="KW-0812">Transmembrane</keyword>
<proteinExistence type="predicted"/>
<evidence type="ECO:0000256" key="2">
    <source>
        <dbReference type="SAM" id="Phobius"/>
    </source>
</evidence>
<reference evidence="5 6" key="1">
    <citation type="submission" date="2024-09" db="EMBL/GenBank/DDBJ databases">
        <authorList>
            <person name="Sun Q."/>
            <person name="Mori K."/>
        </authorList>
    </citation>
    <scope>NUCLEOTIDE SEQUENCE [LARGE SCALE GENOMIC DNA]</scope>
    <source>
        <strain evidence="5 6">CCM 7415</strain>
    </source>
</reference>
<evidence type="ECO:0000256" key="1">
    <source>
        <dbReference type="SAM" id="MobiDB-lite"/>
    </source>
</evidence>
<feature type="transmembrane region" description="Helical" evidence="2">
    <location>
        <begin position="200"/>
        <end position="219"/>
    </location>
</feature>
<dbReference type="Pfam" id="PF19346">
    <property type="entry name" value="DUF5924"/>
    <property type="match status" value="1"/>
</dbReference>
<dbReference type="EMBL" id="JBHLVX010000040">
    <property type="protein sequence ID" value="MFC0268219.1"/>
    <property type="molecule type" value="Genomic_DNA"/>
</dbReference>
<evidence type="ECO:0000259" key="4">
    <source>
        <dbReference type="Pfam" id="PF19346"/>
    </source>
</evidence>
<evidence type="ECO:0000259" key="3">
    <source>
        <dbReference type="Pfam" id="PF11141"/>
    </source>
</evidence>
<feature type="domain" description="DUF2914" evidence="3">
    <location>
        <begin position="276"/>
        <end position="340"/>
    </location>
</feature>
<feature type="transmembrane region" description="Helical" evidence="2">
    <location>
        <begin position="85"/>
        <end position="107"/>
    </location>
</feature>
<feature type="transmembrane region" description="Helical" evidence="2">
    <location>
        <begin position="113"/>
        <end position="136"/>
    </location>
</feature>
<comment type="caution">
    <text evidence="5">The sequence shown here is derived from an EMBL/GenBank/DDBJ whole genome shotgun (WGS) entry which is preliminary data.</text>
</comment>
<feature type="region of interest" description="Disordered" evidence="1">
    <location>
        <begin position="344"/>
        <end position="371"/>
    </location>
</feature>
<keyword evidence="2" id="KW-1133">Transmembrane helix</keyword>
<feature type="transmembrane region" description="Helical" evidence="2">
    <location>
        <begin position="148"/>
        <end position="169"/>
    </location>
</feature>
<feature type="transmembrane region" description="Helical" evidence="2">
    <location>
        <begin position="175"/>
        <end position="193"/>
    </location>
</feature>
<dbReference type="InterPro" id="IPR045968">
    <property type="entry name" value="DUF5924"/>
</dbReference>
<feature type="domain" description="DUF5924" evidence="4">
    <location>
        <begin position="12"/>
        <end position="264"/>
    </location>
</feature>
<evidence type="ECO:0000313" key="5">
    <source>
        <dbReference type="EMBL" id="MFC0268219.1"/>
    </source>
</evidence>
<feature type="transmembrane region" description="Helical" evidence="2">
    <location>
        <begin position="49"/>
        <end position="73"/>
    </location>
</feature>
<sequence length="371" mass="41165">MKTAYQRLLASPRLQRLAALLYRFRWLWPLVSFGGGVISFFLVNRQQSLGAWLALALVASWLLVVLEAGWRWWYRHQGRSEMPRLLANFCAQLAHQETLFFCLPFFLITTVWFSGQALFTGLLVLCAVVSIVDPLYFNLAARRRWLYYAYHAICIFVVVLVIGPLLLGLTTGQSLVAGAVALALAALPTLFLLARRLGPARWLLVPLAAAALGAGSWGLRGWIPPATLWIDASALSPGFDSAARAPRGSMPLSVETLQQRGLYAFTAIHAPLGLNERIFHVWRHNGQEVDRIGLSIHGGRGQGYRAWSRKQQFGDNAAGRWQIDVITDSGQRLGVLRFRVAASGEPTQRADGSRHTTPGVGWLRGNEDIQE</sequence>
<protein>
    <submittedName>
        <fullName evidence="5">DUF5924 family protein</fullName>
    </submittedName>
</protein>
<evidence type="ECO:0000313" key="6">
    <source>
        <dbReference type="Proteomes" id="UP001589814"/>
    </source>
</evidence>
<gene>
    <name evidence="5" type="ORF">ACFFHW_09525</name>
</gene>
<name>A0ABV6G3H9_9GAMM</name>
<dbReference type="InterPro" id="IPR022606">
    <property type="entry name" value="DUF2914"/>
</dbReference>
<keyword evidence="2" id="KW-0472">Membrane</keyword>
<dbReference type="Proteomes" id="UP001589814">
    <property type="component" value="Unassembled WGS sequence"/>
</dbReference>
<dbReference type="RefSeq" id="WP_019951802.1">
    <property type="nucleotide sequence ID" value="NZ_JBHLVX010000040.1"/>
</dbReference>
<keyword evidence="6" id="KW-1185">Reference proteome</keyword>
<organism evidence="5 6">
    <name type="scientific">Kushneria aurantia</name>
    <dbReference type="NCBI Taxonomy" id="504092"/>
    <lineage>
        <taxon>Bacteria</taxon>
        <taxon>Pseudomonadati</taxon>
        <taxon>Pseudomonadota</taxon>
        <taxon>Gammaproteobacteria</taxon>
        <taxon>Oceanospirillales</taxon>
        <taxon>Halomonadaceae</taxon>
        <taxon>Kushneria</taxon>
    </lineage>
</organism>